<dbReference type="InterPro" id="IPR050834">
    <property type="entry name" value="Glycosyltransf_2"/>
</dbReference>
<dbReference type="PATRIC" id="fig|743722.3.peg.2153"/>
<protein>
    <submittedName>
        <fullName evidence="2">Glycosyl transferase family 2</fullName>
    </submittedName>
</protein>
<sequence length="296" mass="33690">MNCTEPFVSIIIPTYKDWQRLSLCLEALSKQTFPAENFEVIVVNNDPDDVVPTFISLPETWQIVSERKSGSYAARNRGLLLAKGEILGFTDSDCLPDKDWIYNAVSIFEERKCDRIAGDIQIFYEDDKRPTNAELYEKVFAFKQAETVNSIGACVTGNMFSKRYVFDKAGPFNEALFSGGDYEWAKRASESGFNIEYSEGVKIFHPARKTMQELAKKAKRVGGGTAHMLNGNKMAAIKDYLKTFEPASYTFHMLRCYGKELSIYQKAKVLLLRLYIRHTMNLEKLKVVFGKPANRT</sequence>
<dbReference type="PANTHER" id="PTHR43685">
    <property type="entry name" value="GLYCOSYLTRANSFERASE"/>
    <property type="match status" value="1"/>
</dbReference>
<dbReference type="OrthoDB" id="9801954at2"/>
<dbReference type="InterPro" id="IPR029044">
    <property type="entry name" value="Nucleotide-diphossugar_trans"/>
</dbReference>
<organism evidence="2">
    <name type="scientific">Sphingobacterium sp. (strain 21)</name>
    <dbReference type="NCBI Taxonomy" id="743722"/>
    <lineage>
        <taxon>Bacteria</taxon>
        <taxon>Pseudomonadati</taxon>
        <taxon>Bacteroidota</taxon>
        <taxon>Sphingobacteriia</taxon>
        <taxon>Sphingobacteriales</taxon>
        <taxon>Sphingobacteriaceae</taxon>
        <taxon>Sphingobacterium</taxon>
    </lineage>
</organism>
<accession>F4CB10</accession>
<dbReference type="EMBL" id="CP002584">
    <property type="protein sequence ID" value="ADZ78577.1"/>
    <property type="molecule type" value="Genomic_DNA"/>
</dbReference>
<dbReference type="Gene3D" id="3.90.550.10">
    <property type="entry name" value="Spore Coat Polysaccharide Biosynthesis Protein SpsA, Chain A"/>
    <property type="match status" value="1"/>
</dbReference>
<dbReference type="InterPro" id="IPR001173">
    <property type="entry name" value="Glyco_trans_2-like"/>
</dbReference>
<dbReference type="STRING" id="743722.Sph21_2017"/>
<proteinExistence type="predicted"/>
<dbReference type="SUPFAM" id="SSF53448">
    <property type="entry name" value="Nucleotide-diphospho-sugar transferases"/>
    <property type="match status" value="1"/>
</dbReference>
<dbReference type="AlphaFoldDB" id="F4CB10"/>
<feature type="domain" description="Glycosyltransferase 2-like" evidence="1">
    <location>
        <begin position="9"/>
        <end position="168"/>
    </location>
</feature>
<reference evidence="2" key="1">
    <citation type="submission" date="2011-03" db="EMBL/GenBank/DDBJ databases">
        <title>Complete sequence of Sphingobacterium sp. 21.</title>
        <authorList>
            <consortium name="US DOE Joint Genome Institute"/>
            <person name="Lucas S."/>
            <person name="Copeland A."/>
            <person name="Lapidus A."/>
            <person name="Cheng J.-F."/>
            <person name="Goodwin L."/>
            <person name="Pitluck S."/>
            <person name="Davenport K."/>
            <person name="Detter J.C."/>
            <person name="Han C."/>
            <person name="Tapia R."/>
            <person name="Land M."/>
            <person name="Hauser L."/>
            <person name="Kyrpides N."/>
            <person name="Ivanova N."/>
            <person name="Ovchinnikova G."/>
            <person name="Pagani I."/>
            <person name="Siebers A.K."/>
            <person name="Allgaier M."/>
            <person name="Thelen M.P."/>
            <person name="Hugenholtz P."/>
            <person name="Woyke T."/>
        </authorList>
    </citation>
    <scope>NUCLEOTIDE SEQUENCE</scope>
    <source>
        <strain evidence="2">21</strain>
    </source>
</reference>
<dbReference type="GO" id="GO:0016740">
    <property type="term" value="F:transferase activity"/>
    <property type="evidence" value="ECO:0007669"/>
    <property type="project" value="UniProtKB-KW"/>
</dbReference>
<dbReference type="Pfam" id="PF00535">
    <property type="entry name" value="Glycos_transf_2"/>
    <property type="match status" value="1"/>
</dbReference>
<evidence type="ECO:0000259" key="1">
    <source>
        <dbReference type="Pfam" id="PF00535"/>
    </source>
</evidence>
<dbReference type="KEGG" id="shg:Sph21_2017"/>
<dbReference type="HOGENOM" id="CLU_025996_19_6_10"/>
<keyword evidence="2" id="KW-0808">Transferase</keyword>
<dbReference type="PANTHER" id="PTHR43685:SF2">
    <property type="entry name" value="GLYCOSYLTRANSFERASE 2-LIKE DOMAIN-CONTAINING PROTEIN"/>
    <property type="match status" value="1"/>
</dbReference>
<evidence type="ECO:0000313" key="2">
    <source>
        <dbReference type="EMBL" id="ADZ78577.1"/>
    </source>
</evidence>
<name>F4CB10_SPHS2</name>
<dbReference type="eggNOG" id="COG1216">
    <property type="taxonomic scope" value="Bacteria"/>
</dbReference>
<gene>
    <name evidence="2" type="ordered locus">Sph21_2017</name>
</gene>